<evidence type="ECO:0000313" key="2">
    <source>
        <dbReference type="Proteomes" id="UP000001340"/>
    </source>
</evidence>
<dbReference type="Proteomes" id="UP000001340">
    <property type="component" value="Unassembled WGS sequence"/>
</dbReference>
<gene>
    <name evidence="1" type="ORF">LEP1GSC105_4233</name>
</gene>
<dbReference type="AlphaFoldDB" id="A0A0E2DLV6"/>
<name>A0A0E2DLV6_LEPIR</name>
<organism evidence="1 2">
    <name type="scientific">Leptospira interrogans str. UI 12758</name>
    <dbReference type="NCBI Taxonomy" id="1049938"/>
    <lineage>
        <taxon>Bacteria</taxon>
        <taxon>Pseudomonadati</taxon>
        <taxon>Spirochaetota</taxon>
        <taxon>Spirochaetia</taxon>
        <taxon>Leptospirales</taxon>
        <taxon>Leptospiraceae</taxon>
        <taxon>Leptospira</taxon>
    </lineage>
</organism>
<sequence length="63" mass="7596">MEILDRYKIYPIGEGSDYYEVYDSLTKEVVYSHTKRAWCIDWVLEKFIQSEKSKLETKKKGQK</sequence>
<accession>A0A0E2DLV6</accession>
<dbReference type="EMBL" id="AHNR02000014">
    <property type="protein sequence ID" value="EKR56626.1"/>
    <property type="molecule type" value="Genomic_DNA"/>
</dbReference>
<evidence type="ECO:0000313" key="1">
    <source>
        <dbReference type="EMBL" id="EKR56626.1"/>
    </source>
</evidence>
<proteinExistence type="predicted"/>
<reference evidence="1 2" key="1">
    <citation type="submission" date="2012-10" db="EMBL/GenBank/DDBJ databases">
        <authorList>
            <person name="Harkins D.M."/>
            <person name="Durkin A.S."/>
            <person name="Brinkac L.M."/>
            <person name="Haft D.H."/>
            <person name="Selengut J.D."/>
            <person name="Sanka R."/>
            <person name="DePew J."/>
            <person name="Purushe J."/>
            <person name="Chanthongthip A."/>
            <person name="Lattana O."/>
            <person name="Phetsouvanh R."/>
            <person name="Newton P.N."/>
            <person name="Vinetz J.M."/>
            <person name="Sutton G.G."/>
            <person name="Nierman W.C."/>
            <person name="Fouts D.E."/>
        </authorList>
    </citation>
    <scope>NUCLEOTIDE SEQUENCE [LARGE SCALE GENOMIC DNA]</scope>
    <source>
        <strain evidence="1 2">UI 12758</strain>
    </source>
</reference>
<comment type="caution">
    <text evidence="1">The sequence shown here is derived from an EMBL/GenBank/DDBJ whole genome shotgun (WGS) entry which is preliminary data.</text>
</comment>
<protein>
    <submittedName>
        <fullName evidence="1">Uncharacterized protein</fullName>
    </submittedName>
</protein>